<dbReference type="SUPFAM" id="SSF141734">
    <property type="entry name" value="HisI-like"/>
    <property type="match status" value="1"/>
</dbReference>
<evidence type="ECO:0000313" key="18">
    <source>
        <dbReference type="Proteomes" id="UP001597357"/>
    </source>
</evidence>
<evidence type="ECO:0000256" key="10">
    <source>
        <dbReference type="ARBA" id="ARBA00022741"/>
    </source>
</evidence>
<feature type="region of interest" description="Phosphoribosyl-ATP pyrophosphohydrolase" evidence="15">
    <location>
        <begin position="106"/>
        <end position="195"/>
    </location>
</feature>
<dbReference type="EC" id="3.5.4.19" evidence="15"/>
<keyword evidence="11 15" id="KW-0378">Hydrolase</keyword>
<name>A0ABW5SFL6_9FLAO</name>
<keyword evidence="13 15" id="KW-0368">Histidine biosynthesis</keyword>
<evidence type="ECO:0000256" key="4">
    <source>
        <dbReference type="ARBA" id="ARBA00005169"/>
    </source>
</evidence>
<gene>
    <name evidence="15 17" type="primary">hisIE</name>
    <name evidence="15" type="synonym">hisI</name>
    <name evidence="17" type="ORF">ACFSQ0_05700</name>
</gene>
<comment type="similarity">
    <text evidence="6 15">In the C-terminal section; belongs to the PRA-PH family.</text>
</comment>
<reference evidence="18" key="1">
    <citation type="journal article" date="2019" name="Int. J. Syst. Evol. Microbiol.">
        <title>The Global Catalogue of Microorganisms (GCM) 10K type strain sequencing project: providing services to taxonomists for standard genome sequencing and annotation.</title>
        <authorList>
            <consortium name="The Broad Institute Genomics Platform"/>
            <consortium name="The Broad Institute Genome Sequencing Center for Infectious Disease"/>
            <person name="Wu L."/>
            <person name="Ma J."/>
        </authorList>
    </citation>
    <scope>NUCLEOTIDE SEQUENCE [LARGE SCALE GENOMIC DNA]</scope>
    <source>
        <strain evidence="18">KCTC 42255</strain>
    </source>
</reference>
<evidence type="ECO:0000256" key="13">
    <source>
        <dbReference type="ARBA" id="ARBA00023102"/>
    </source>
</evidence>
<evidence type="ECO:0000256" key="9">
    <source>
        <dbReference type="ARBA" id="ARBA00022605"/>
    </source>
</evidence>
<evidence type="ECO:0000256" key="3">
    <source>
        <dbReference type="ARBA" id="ARBA00004496"/>
    </source>
</evidence>
<dbReference type="SUPFAM" id="SSF101386">
    <property type="entry name" value="all-alpha NTP pyrophosphatases"/>
    <property type="match status" value="1"/>
</dbReference>
<evidence type="ECO:0000256" key="8">
    <source>
        <dbReference type="ARBA" id="ARBA00022490"/>
    </source>
</evidence>
<comment type="catalytic activity">
    <reaction evidence="2 15">
        <text>1-(5-phospho-beta-D-ribosyl)-ATP + H2O = 1-(5-phospho-beta-D-ribosyl)-5'-AMP + diphosphate + H(+)</text>
        <dbReference type="Rhea" id="RHEA:22828"/>
        <dbReference type="ChEBI" id="CHEBI:15377"/>
        <dbReference type="ChEBI" id="CHEBI:15378"/>
        <dbReference type="ChEBI" id="CHEBI:33019"/>
        <dbReference type="ChEBI" id="CHEBI:59457"/>
        <dbReference type="ChEBI" id="CHEBI:73183"/>
        <dbReference type="EC" id="3.6.1.31"/>
    </reaction>
</comment>
<evidence type="ECO:0000256" key="14">
    <source>
        <dbReference type="ARBA" id="ARBA00023268"/>
    </source>
</evidence>
<dbReference type="CDD" id="cd11534">
    <property type="entry name" value="NTP-PPase_HisIE_like"/>
    <property type="match status" value="1"/>
</dbReference>
<dbReference type="GO" id="GO:0004636">
    <property type="term" value="F:phosphoribosyl-ATP diphosphatase activity"/>
    <property type="evidence" value="ECO:0007669"/>
    <property type="project" value="UniProtKB-EC"/>
</dbReference>
<evidence type="ECO:0000256" key="7">
    <source>
        <dbReference type="ARBA" id="ARBA00008299"/>
    </source>
</evidence>
<evidence type="ECO:0000256" key="12">
    <source>
        <dbReference type="ARBA" id="ARBA00022840"/>
    </source>
</evidence>
<dbReference type="Gene3D" id="3.10.20.810">
    <property type="entry name" value="Phosphoribosyl-AMP cyclohydrolase"/>
    <property type="match status" value="1"/>
</dbReference>
<evidence type="ECO:0000256" key="15">
    <source>
        <dbReference type="HAMAP-Rule" id="MF_01019"/>
    </source>
</evidence>
<dbReference type="PANTHER" id="PTHR42945">
    <property type="entry name" value="HISTIDINE BIOSYNTHESIS BIFUNCTIONAL PROTEIN"/>
    <property type="match status" value="1"/>
</dbReference>
<dbReference type="InterPro" id="IPR008179">
    <property type="entry name" value="HisE"/>
</dbReference>
<feature type="domain" description="Phosphoribosyl-AMP cyclohydrolase" evidence="16">
    <location>
        <begin position="27"/>
        <end position="99"/>
    </location>
</feature>
<dbReference type="Pfam" id="PF01503">
    <property type="entry name" value="PRA-PH"/>
    <property type="match status" value="1"/>
</dbReference>
<dbReference type="InterPro" id="IPR002496">
    <property type="entry name" value="PRib_AMP_CycHydrolase_dom"/>
</dbReference>
<dbReference type="InterPro" id="IPR023019">
    <property type="entry name" value="His_synth_HisIE"/>
</dbReference>
<keyword evidence="12 15" id="KW-0067">ATP-binding</keyword>
<evidence type="ECO:0000313" key="17">
    <source>
        <dbReference type="EMBL" id="MFD2697477.1"/>
    </source>
</evidence>
<sequence>MNNLNFEKTGGLLPVIVQDYRNLQVLMLGYMNQEALNITRTTKQVTFFSRSKNRIWTKGETSGNTLSVKKIISDCDQDTLLILAKPNGPTCHTGSQSCFATQGNFLYELETILEDRLRSDDQNSYTKKLMDQGLNKVIQKFGEESVELIIEAKDQNKNLFLNEAADMLYHFLVLLQAKETSLKEVEDKLIERRKK</sequence>
<evidence type="ECO:0000259" key="16">
    <source>
        <dbReference type="Pfam" id="PF01502"/>
    </source>
</evidence>
<dbReference type="HAMAP" id="MF_01020">
    <property type="entry name" value="HisE"/>
    <property type="match status" value="1"/>
</dbReference>
<dbReference type="InterPro" id="IPR038019">
    <property type="entry name" value="PRib_AMP_CycHydrolase_sf"/>
</dbReference>
<proteinExistence type="inferred from homology"/>
<evidence type="ECO:0000256" key="2">
    <source>
        <dbReference type="ARBA" id="ARBA00001460"/>
    </source>
</evidence>
<dbReference type="Gene3D" id="1.10.287.1080">
    <property type="entry name" value="MazG-like"/>
    <property type="match status" value="1"/>
</dbReference>
<evidence type="ECO:0000256" key="1">
    <source>
        <dbReference type="ARBA" id="ARBA00000024"/>
    </source>
</evidence>
<keyword evidence="10 15" id="KW-0547">Nucleotide-binding</keyword>
<comment type="pathway">
    <text evidence="4 15">Amino-acid biosynthesis; L-histidine biosynthesis; L-histidine from 5-phospho-alpha-D-ribose 1-diphosphate: step 3/9.</text>
</comment>
<keyword evidence="18" id="KW-1185">Reference proteome</keyword>
<comment type="caution">
    <text evidence="17">The sequence shown here is derived from an EMBL/GenBank/DDBJ whole genome shotgun (WGS) entry which is preliminary data.</text>
</comment>
<protein>
    <recommendedName>
        <fullName evidence="15">Histidine biosynthesis bifunctional protein HisIE</fullName>
    </recommendedName>
    <domain>
        <recommendedName>
            <fullName evidence="15">Phosphoribosyl-AMP cyclohydrolase</fullName>
            <shortName evidence="15">PRA-CH</shortName>
            <ecNumber evidence="15">3.5.4.19</ecNumber>
        </recommendedName>
    </domain>
    <domain>
        <recommendedName>
            <fullName evidence="15">Phosphoribosyl-ATP pyrophosphatase</fullName>
            <shortName evidence="15">PRA-PH</shortName>
            <ecNumber evidence="15">3.6.1.31</ecNumber>
        </recommendedName>
    </domain>
</protein>
<dbReference type="PANTHER" id="PTHR42945:SF9">
    <property type="entry name" value="HISTIDINE BIOSYNTHESIS BIFUNCTIONAL PROTEIN HISIE"/>
    <property type="match status" value="1"/>
</dbReference>
<organism evidence="17 18">
    <name type="scientific">Mesonia sediminis</name>
    <dbReference type="NCBI Taxonomy" id="1703946"/>
    <lineage>
        <taxon>Bacteria</taxon>
        <taxon>Pseudomonadati</taxon>
        <taxon>Bacteroidota</taxon>
        <taxon>Flavobacteriia</taxon>
        <taxon>Flavobacteriales</taxon>
        <taxon>Flavobacteriaceae</taxon>
        <taxon>Mesonia</taxon>
    </lineage>
</organism>
<comment type="subcellular location">
    <subcellularLocation>
        <location evidence="3 15">Cytoplasm</location>
    </subcellularLocation>
</comment>
<evidence type="ECO:0000256" key="6">
    <source>
        <dbReference type="ARBA" id="ARBA00007731"/>
    </source>
</evidence>
<evidence type="ECO:0000256" key="5">
    <source>
        <dbReference type="ARBA" id="ARBA00005204"/>
    </source>
</evidence>
<dbReference type="InterPro" id="IPR021130">
    <property type="entry name" value="PRib-ATP_PPHydrolase-like"/>
</dbReference>
<dbReference type="NCBIfam" id="TIGR03188">
    <property type="entry name" value="histidine_hisI"/>
    <property type="match status" value="1"/>
</dbReference>
<keyword evidence="8 15" id="KW-0963">Cytoplasm</keyword>
<keyword evidence="9 15" id="KW-0028">Amino-acid biosynthesis</keyword>
<dbReference type="NCBIfam" id="NF002747">
    <property type="entry name" value="PRK02759.1"/>
    <property type="match status" value="1"/>
</dbReference>
<keyword evidence="14 15" id="KW-0511">Multifunctional enzyme</keyword>
<dbReference type="RefSeq" id="WP_379045424.1">
    <property type="nucleotide sequence ID" value="NZ_JBHULZ010000026.1"/>
</dbReference>
<dbReference type="Pfam" id="PF01502">
    <property type="entry name" value="PRA-CH"/>
    <property type="match status" value="1"/>
</dbReference>
<comment type="pathway">
    <text evidence="5 15">Amino-acid biosynthesis; L-histidine biosynthesis; L-histidine from 5-phospho-alpha-D-ribose 1-diphosphate: step 2/9.</text>
</comment>
<evidence type="ECO:0000256" key="11">
    <source>
        <dbReference type="ARBA" id="ARBA00022801"/>
    </source>
</evidence>
<dbReference type="GO" id="GO:0004635">
    <property type="term" value="F:phosphoribosyl-AMP cyclohydrolase activity"/>
    <property type="evidence" value="ECO:0007669"/>
    <property type="project" value="UniProtKB-EC"/>
</dbReference>
<dbReference type="EC" id="3.6.1.31" evidence="15"/>
<dbReference type="Proteomes" id="UP001597357">
    <property type="component" value="Unassembled WGS sequence"/>
</dbReference>
<feature type="region of interest" description="Phosphoribosyl-AMP cyclohydrolase" evidence="15">
    <location>
        <begin position="1"/>
        <end position="105"/>
    </location>
</feature>
<accession>A0ABW5SFL6</accession>
<dbReference type="HAMAP" id="MF_01019">
    <property type="entry name" value="HisIE"/>
    <property type="match status" value="1"/>
</dbReference>
<comment type="similarity">
    <text evidence="7 15">In the N-terminal section; belongs to the PRA-CH family.</text>
</comment>
<dbReference type="NCBIfam" id="NF000768">
    <property type="entry name" value="PRK00051.1"/>
    <property type="match status" value="1"/>
</dbReference>
<dbReference type="EMBL" id="JBHULZ010000026">
    <property type="protein sequence ID" value="MFD2697477.1"/>
    <property type="molecule type" value="Genomic_DNA"/>
</dbReference>
<comment type="catalytic activity">
    <reaction evidence="1 15">
        <text>1-(5-phospho-beta-D-ribosyl)-5'-AMP + H2O = 1-(5-phospho-beta-D-ribosyl)-5-[(5-phospho-beta-D-ribosylamino)methylideneamino]imidazole-4-carboxamide</text>
        <dbReference type="Rhea" id="RHEA:20049"/>
        <dbReference type="ChEBI" id="CHEBI:15377"/>
        <dbReference type="ChEBI" id="CHEBI:58435"/>
        <dbReference type="ChEBI" id="CHEBI:59457"/>
        <dbReference type="EC" id="3.5.4.19"/>
    </reaction>
</comment>